<keyword evidence="1" id="KW-0812">Transmembrane</keyword>
<evidence type="ECO:0000256" key="1">
    <source>
        <dbReference type="SAM" id="Phobius"/>
    </source>
</evidence>
<dbReference type="OrthoDB" id="6578546at2759"/>
<reference evidence="2" key="1">
    <citation type="submission" date="2022-01" db="UniProtKB">
        <authorList>
            <consortium name="EnsemblMetazoa"/>
        </authorList>
    </citation>
    <scope>IDENTIFICATION</scope>
</reference>
<dbReference type="GeneID" id="106664065"/>
<evidence type="ECO:0000313" key="2">
    <source>
        <dbReference type="EnsemblMetazoa" id="XP_014244930.1"/>
    </source>
</evidence>
<keyword evidence="1" id="KW-0472">Membrane</keyword>
<dbReference type="KEGG" id="clec:106664065"/>
<dbReference type="AlphaFoldDB" id="A0A8I6RGI3"/>
<sequence>MFPGYRRVIYLQQFMFRQALLRKSVPIGIAGLAFYLLFLPKKYEITFTGNVPESDPAVVWDFLSDFSNMKKLNPTMIDFTITSDKATPSVWEYGVRYSEYLSNLPFIRHSADATIKSYKVFPVYFVESNHATCFIGNFFCLNTSSKIKCSIIDSGAGKTTFVQEDNVYECPRLAYFFCLSEIVYQRTAVFKNLIKHFENTKY</sequence>
<dbReference type="EnsemblMetazoa" id="XM_014389444.2">
    <property type="protein sequence ID" value="XP_014244930.1"/>
    <property type="gene ID" value="LOC106664065"/>
</dbReference>
<keyword evidence="1" id="KW-1133">Transmembrane helix</keyword>
<dbReference type="SUPFAM" id="SSF55961">
    <property type="entry name" value="Bet v1-like"/>
    <property type="match status" value="1"/>
</dbReference>
<accession>A0A8I6RGI3</accession>
<name>A0A8I6RGI3_CIMLE</name>
<protein>
    <submittedName>
        <fullName evidence="2">Uncharacterized protein</fullName>
    </submittedName>
</protein>
<keyword evidence="3" id="KW-1185">Reference proteome</keyword>
<dbReference type="OMA" id="HDWRYTV"/>
<dbReference type="Proteomes" id="UP000494040">
    <property type="component" value="Unassembled WGS sequence"/>
</dbReference>
<organism evidence="2 3">
    <name type="scientific">Cimex lectularius</name>
    <name type="common">Bed bug</name>
    <name type="synonym">Acanthia lectularia</name>
    <dbReference type="NCBI Taxonomy" id="79782"/>
    <lineage>
        <taxon>Eukaryota</taxon>
        <taxon>Metazoa</taxon>
        <taxon>Ecdysozoa</taxon>
        <taxon>Arthropoda</taxon>
        <taxon>Hexapoda</taxon>
        <taxon>Insecta</taxon>
        <taxon>Pterygota</taxon>
        <taxon>Neoptera</taxon>
        <taxon>Paraneoptera</taxon>
        <taxon>Hemiptera</taxon>
        <taxon>Heteroptera</taxon>
        <taxon>Panheteroptera</taxon>
        <taxon>Cimicomorpha</taxon>
        <taxon>Cimicidae</taxon>
        <taxon>Cimex</taxon>
    </lineage>
</organism>
<feature type="transmembrane region" description="Helical" evidence="1">
    <location>
        <begin position="20"/>
        <end position="38"/>
    </location>
</feature>
<proteinExistence type="predicted"/>
<dbReference type="RefSeq" id="XP_014244930.1">
    <property type="nucleotide sequence ID" value="XM_014389444.2"/>
</dbReference>
<evidence type="ECO:0000313" key="3">
    <source>
        <dbReference type="Proteomes" id="UP000494040"/>
    </source>
</evidence>